<name>A0ACA9RG66_9GLOM</name>
<comment type="caution">
    <text evidence="1">The sequence shown here is derived from an EMBL/GenBank/DDBJ whole genome shotgun (WGS) entry which is preliminary data.</text>
</comment>
<proteinExistence type="predicted"/>
<organism evidence="1 2">
    <name type="scientific">Cetraspora pellucida</name>
    <dbReference type="NCBI Taxonomy" id="1433469"/>
    <lineage>
        <taxon>Eukaryota</taxon>
        <taxon>Fungi</taxon>
        <taxon>Fungi incertae sedis</taxon>
        <taxon>Mucoromycota</taxon>
        <taxon>Glomeromycotina</taxon>
        <taxon>Glomeromycetes</taxon>
        <taxon>Diversisporales</taxon>
        <taxon>Gigasporaceae</taxon>
        <taxon>Cetraspora</taxon>
    </lineage>
</organism>
<keyword evidence="2" id="KW-1185">Reference proteome</keyword>
<protein>
    <submittedName>
        <fullName evidence="1">17843_t:CDS:1</fullName>
    </submittedName>
</protein>
<feature type="non-terminal residue" evidence="1">
    <location>
        <position position="1"/>
    </location>
</feature>
<evidence type="ECO:0000313" key="1">
    <source>
        <dbReference type="EMBL" id="CAG8791985.1"/>
    </source>
</evidence>
<dbReference type="EMBL" id="CAJVPW010070083">
    <property type="protein sequence ID" value="CAG8791985.1"/>
    <property type="molecule type" value="Genomic_DNA"/>
</dbReference>
<accession>A0ACA9RG66</accession>
<evidence type="ECO:0000313" key="2">
    <source>
        <dbReference type="Proteomes" id="UP000789366"/>
    </source>
</evidence>
<sequence>SFKNKHWVLNFGRLYAKDQIDINLLFKLTNNERTKNGAKKLILNEQLVEAAQKYAEYLANKKIYDHIPSARKKIPGIIWAENLGREYENEEEAIKGWMKSTGHRENMLDKDHVYFGAGFAKDTW</sequence>
<feature type="non-terminal residue" evidence="1">
    <location>
        <position position="124"/>
    </location>
</feature>
<dbReference type="Proteomes" id="UP000789366">
    <property type="component" value="Unassembled WGS sequence"/>
</dbReference>
<gene>
    <name evidence="1" type="ORF">SPELUC_LOCUS17315</name>
</gene>
<reference evidence="1" key="1">
    <citation type="submission" date="2021-06" db="EMBL/GenBank/DDBJ databases">
        <authorList>
            <person name="Kallberg Y."/>
            <person name="Tangrot J."/>
            <person name="Rosling A."/>
        </authorList>
    </citation>
    <scope>NUCLEOTIDE SEQUENCE</scope>
    <source>
        <strain evidence="1">28 12/20/2015</strain>
    </source>
</reference>